<reference evidence="1" key="1">
    <citation type="journal article" date="2023" name="IScience">
        <title>Live-bearing cockroach genome reveals convergent evolutionary mechanisms linked to viviparity in insects and beyond.</title>
        <authorList>
            <person name="Fouks B."/>
            <person name="Harrison M.C."/>
            <person name="Mikhailova A.A."/>
            <person name="Marchal E."/>
            <person name="English S."/>
            <person name="Carruthers M."/>
            <person name="Jennings E.C."/>
            <person name="Chiamaka E.L."/>
            <person name="Frigard R.A."/>
            <person name="Pippel M."/>
            <person name="Attardo G.M."/>
            <person name="Benoit J.B."/>
            <person name="Bornberg-Bauer E."/>
            <person name="Tobe S.S."/>
        </authorList>
    </citation>
    <scope>NUCLEOTIDE SEQUENCE</scope>
    <source>
        <strain evidence="1">Stay&amp;Tobe</strain>
    </source>
</reference>
<evidence type="ECO:0000313" key="2">
    <source>
        <dbReference type="Proteomes" id="UP001233999"/>
    </source>
</evidence>
<comment type="caution">
    <text evidence="1">The sequence shown here is derived from an EMBL/GenBank/DDBJ whole genome shotgun (WGS) entry which is preliminary data.</text>
</comment>
<feature type="non-terminal residue" evidence="1">
    <location>
        <position position="52"/>
    </location>
</feature>
<dbReference type="EMBL" id="JASPKZ010010253">
    <property type="protein sequence ID" value="KAJ9574901.1"/>
    <property type="molecule type" value="Genomic_DNA"/>
</dbReference>
<reference evidence="1" key="2">
    <citation type="submission" date="2023-05" db="EMBL/GenBank/DDBJ databases">
        <authorList>
            <person name="Fouks B."/>
        </authorList>
    </citation>
    <scope>NUCLEOTIDE SEQUENCE</scope>
    <source>
        <strain evidence="1">Stay&amp;Tobe</strain>
        <tissue evidence="1">Testes</tissue>
    </source>
</reference>
<dbReference type="Proteomes" id="UP001233999">
    <property type="component" value="Unassembled WGS sequence"/>
</dbReference>
<organism evidence="1 2">
    <name type="scientific">Diploptera punctata</name>
    <name type="common">Pacific beetle cockroach</name>
    <dbReference type="NCBI Taxonomy" id="6984"/>
    <lineage>
        <taxon>Eukaryota</taxon>
        <taxon>Metazoa</taxon>
        <taxon>Ecdysozoa</taxon>
        <taxon>Arthropoda</taxon>
        <taxon>Hexapoda</taxon>
        <taxon>Insecta</taxon>
        <taxon>Pterygota</taxon>
        <taxon>Neoptera</taxon>
        <taxon>Polyneoptera</taxon>
        <taxon>Dictyoptera</taxon>
        <taxon>Blattodea</taxon>
        <taxon>Blaberoidea</taxon>
        <taxon>Blaberidae</taxon>
        <taxon>Diplopterinae</taxon>
        <taxon>Diploptera</taxon>
    </lineage>
</organism>
<proteinExistence type="predicted"/>
<dbReference type="AlphaFoldDB" id="A0AAD8E2V2"/>
<gene>
    <name evidence="1" type="ORF">L9F63_007920</name>
</gene>
<feature type="non-terminal residue" evidence="1">
    <location>
        <position position="1"/>
    </location>
</feature>
<accession>A0AAD8E2V2</accession>
<evidence type="ECO:0000313" key="1">
    <source>
        <dbReference type="EMBL" id="KAJ9574901.1"/>
    </source>
</evidence>
<protein>
    <submittedName>
        <fullName evidence="1">Uncharacterized protein</fullName>
    </submittedName>
</protein>
<sequence length="52" mass="5908">ARDLCSDPSNIFVDRDSCAHLSLTRTNVVSFFSKLSQIGLSHEWKKKNITQI</sequence>
<name>A0AAD8E2V2_DIPPU</name>
<keyword evidence="2" id="KW-1185">Reference proteome</keyword>